<proteinExistence type="predicted"/>
<evidence type="ECO:0000313" key="1">
    <source>
        <dbReference type="EMBL" id="CAE0830265.1"/>
    </source>
</evidence>
<gene>
    <name evidence="1" type="ORF">EGYM00163_LOCUS41545</name>
</gene>
<accession>A0A7S4GAA2</accession>
<dbReference type="EMBL" id="HBJA01120717">
    <property type="protein sequence ID" value="CAE0830265.1"/>
    <property type="molecule type" value="Transcribed_RNA"/>
</dbReference>
<name>A0A7S4GAA2_9EUGL</name>
<dbReference type="AlphaFoldDB" id="A0A7S4GAA2"/>
<sequence>MKWMQARGLGGRQNTVQTMECQCDCHCCTYVKEGWNHPDGSSPVLTLFHGPILHPFVLVATSCWLFVKNLLPGSLKSMPQLKFVPVTLQGTGCKATTQSSSVTLP</sequence>
<protein>
    <submittedName>
        <fullName evidence="1">Uncharacterized protein</fullName>
    </submittedName>
</protein>
<organism evidence="1">
    <name type="scientific">Eutreptiella gymnastica</name>
    <dbReference type="NCBI Taxonomy" id="73025"/>
    <lineage>
        <taxon>Eukaryota</taxon>
        <taxon>Discoba</taxon>
        <taxon>Euglenozoa</taxon>
        <taxon>Euglenida</taxon>
        <taxon>Spirocuta</taxon>
        <taxon>Euglenophyceae</taxon>
        <taxon>Eutreptiales</taxon>
        <taxon>Eutreptiaceae</taxon>
        <taxon>Eutreptiella</taxon>
    </lineage>
</organism>
<reference evidence="1" key="1">
    <citation type="submission" date="2021-01" db="EMBL/GenBank/DDBJ databases">
        <authorList>
            <person name="Corre E."/>
            <person name="Pelletier E."/>
            <person name="Niang G."/>
            <person name="Scheremetjew M."/>
            <person name="Finn R."/>
            <person name="Kale V."/>
            <person name="Holt S."/>
            <person name="Cochrane G."/>
            <person name="Meng A."/>
            <person name="Brown T."/>
            <person name="Cohen L."/>
        </authorList>
    </citation>
    <scope>NUCLEOTIDE SEQUENCE</scope>
    <source>
        <strain evidence="1">CCMP1594</strain>
    </source>
</reference>